<reference evidence="2" key="1">
    <citation type="submission" date="2020-08" db="EMBL/GenBank/DDBJ databases">
        <title>Multicomponent nature underlies the extraordinary mechanical properties of spider dragline silk.</title>
        <authorList>
            <person name="Kono N."/>
            <person name="Nakamura H."/>
            <person name="Mori M."/>
            <person name="Yoshida Y."/>
            <person name="Ohtoshi R."/>
            <person name="Malay A.D."/>
            <person name="Moran D.A.P."/>
            <person name="Tomita M."/>
            <person name="Numata K."/>
            <person name="Arakawa K."/>
        </authorList>
    </citation>
    <scope>NUCLEOTIDE SEQUENCE</scope>
</reference>
<gene>
    <name evidence="2" type="ORF">NPIL_359791</name>
</gene>
<name>A0A8X6Q7U9_NEPPI</name>
<comment type="caution">
    <text evidence="2">The sequence shown here is derived from an EMBL/GenBank/DDBJ whole genome shotgun (WGS) entry which is preliminary data.</text>
</comment>
<accession>A0A8X6Q7U9</accession>
<feature type="region of interest" description="Disordered" evidence="1">
    <location>
        <begin position="83"/>
        <end position="108"/>
    </location>
</feature>
<dbReference type="Proteomes" id="UP000887013">
    <property type="component" value="Unassembled WGS sequence"/>
</dbReference>
<sequence>MPCLIHGRCQWCEGNKRRYTVEILYLSIDLAIQSAFYSGTQPFHLGEFRTESALFLFLEEKYHSKEIRRGKLRRFALPWAQFPRPPNVHHRDPHGERGPGEPPVPPPLLGQLRRFAAPLFGPGEQQLRG</sequence>
<dbReference type="EMBL" id="BMAW01076163">
    <property type="protein sequence ID" value="GFU00232.1"/>
    <property type="molecule type" value="Genomic_DNA"/>
</dbReference>
<evidence type="ECO:0000313" key="2">
    <source>
        <dbReference type="EMBL" id="GFU00232.1"/>
    </source>
</evidence>
<protein>
    <submittedName>
        <fullName evidence="2">Uncharacterized protein</fullName>
    </submittedName>
</protein>
<feature type="compositionally biased region" description="Basic and acidic residues" evidence="1">
    <location>
        <begin position="89"/>
        <end position="99"/>
    </location>
</feature>
<keyword evidence="3" id="KW-1185">Reference proteome</keyword>
<evidence type="ECO:0000256" key="1">
    <source>
        <dbReference type="SAM" id="MobiDB-lite"/>
    </source>
</evidence>
<evidence type="ECO:0000313" key="3">
    <source>
        <dbReference type="Proteomes" id="UP000887013"/>
    </source>
</evidence>
<organism evidence="2 3">
    <name type="scientific">Nephila pilipes</name>
    <name type="common">Giant wood spider</name>
    <name type="synonym">Nephila maculata</name>
    <dbReference type="NCBI Taxonomy" id="299642"/>
    <lineage>
        <taxon>Eukaryota</taxon>
        <taxon>Metazoa</taxon>
        <taxon>Ecdysozoa</taxon>
        <taxon>Arthropoda</taxon>
        <taxon>Chelicerata</taxon>
        <taxon>Arachnida</taxon>
        <taxon>Araneae</taxon>
        <taxon>Araneomorphae</taxon>
        <taxon>Entelegynae</taxon>
        <taxon>Araneoidea</taxon>
        <taxon>Nephilidae</taxon>
        <taxon>Nephila</taxon>
    </lineage>
</organism>
<proteinExistence type="predicted"/>
<dbReference type="AlphaFoldDB" id="A0A8X6Q7U9"/>